<sequence>MSVFSKIRISKILIVLSIILLSCDDSKKNRNIDDNSNTDSLVVDNNATQNMILDIQKRVAEINVETVPYIFNNAKVAKMEQRLQMVQGNKRLNLLFSYGLELLNAGKTEKSIEIFNELLQAVETQNVQSKNELVYYLKKQLSIAYMRKAEQDNCMANHNEDSCIIPISPKAQHVIKEGAQQSIKLLNELLRLNPNDLECQYLLNIAHMTLGQYPNGVPKKFRIPESHFVNSEKITQFKDIAMELGVAVNLKSGGTCVDDFNSDGYLDIIASSWGFNDQIRYFENDRQGGFIDKTKDAGLEGVTGGLNLRHADYNNDGNLDFIILRGAWLSVYGSIPNSLMRNNGDGTFTDVTVDSGIYSLNPTQTAVWADINLDGWLDLFIANEWSEAKQSYCELFLNNTDGTFTNIAKEAGVTVSGFFKGIASGDVNNDLYPDFYLSNYDGPNTLYLNKTKEFGKPTFEIVENAGVSEPKLSFPTWFFDYNNDGLEDIFVSGYSSSEVLPSEMLLRNIRSNTSEYRPLLYKNNGNNTFTEVSLSTNLKEPAATMGCNFGDLDNDGYLDFYLATGDPDFFSIVPNKMYRNSNGNYFEDVTYSGGFGHIQKGHAIGFGDMDMDGDQDIYAVMGGAVEGDVFRNLLFENPVGNKNNWINIVLEGRKSNRSAIGAKIIITIEENNKERKIYNTVDSGASFGGNSLMAEIGLSQATVIKQLEVKWPLHTKQTSIFKNVAVNQTIKIVEGKEIQKLNLHKLSFKN</sequence>
<reference evidence="3 4" key="1">
    <citation type="submission" date="2024-02" db="EMBL/GenBank/DDBJ databases">
        <title>Winogradskyella poriferorum JCM 12885.</title>
        <authorList>
            <person name="Zhang D.-F."/>
            <person name="Fu Z.-Y."/>
        </authorList>
    </citation>
    <scope>NUCLEOTIDE SEQUENCE [LARGE SCALE GENOMIC DNA]</scope>
    <source>
        <strain evidence="3 4">JCM 12885</strain>
    </source>
</reference>
<dbReference type="InterPro" id="IPR027039">
    <property type="entry name" value="Crtac1"/>
</dbReference>
<dbReference type="Proteomes" id="UP001356704">
    <property type="component" value="Unassembled WGS sequence"/>
</dbReference>
<dbReference type="PROSITE" id="PS51257">
    <property type="entry name" value="PROKAR_LIPOPROTEIN"/>
    <property type="match status" value="1"/>
</dbReference>
<dbReference type="SUPFAM" id="SSF69318">
    <property type="entry name" value="Integrin alpha N-terminal domain"/>
    <property type="match status" value="1"/>
</dbReference>
<gene>
    <name evidence="3" type="ORF">V1468_12530</name>
</gene>
<dbReference type="Gene3D" id="2.130.10.130">
    <property type="entry name" value="Integrin alpha, N-terminal"/>
    <property type="match status" value="2"/>
</dbReference>
<evidence type="ECO:0000313" key="3">
    <source>
        <dbReference type="EMBL" id="MEF3079836.1"/>
    </source>
</evidence>
<keyword evidence="4" id="KW-1185">Reference proteome</keyword>
<dbReference type="RefSeq" id="WP_331810568.1">
    <property type="nucleotide sequence ID" value="NZ_JAZHOU010000004.1"/>
</dbReference>
<evidence type="ECO:0000313" key="4">
    <source>
        <dbReference type="Proteomes" id="UP001356704"/>
    </source>
</evidence>
<name>A0ABU7W9I8_9FLAO</name>
<organism evidence="3 4">
    <name type="scientific">Winogradskyella poriferorum</name>
    <dbReference type="NCBI Taxonomy" id="307627"/>
    <lineage>
        <taxon>Bacteria</taxon>
        <taxon>Pseudomonadati</taxon>
        <taxon>Bacteroidota</taxon>
        <taxon>Flavobacteriia</taxon>
        <taxon>Flavobacteriales</taxon>
        <taxon>Flavobacteriaceae</taxon>
        <taxon>Winogradskyella</taxon>
    </lineage>
</organism>
<evidence type="ECO:0000259" key="2">
    <source>
        <dbReference type="Pfam" id="PF07593"/>
    </source>
</evidence>
<dbReference type="Pfam" id="PF07593">
    <property type="entry name" value="UnbV_ASPIC"/>
    <property type="match status" value="1"/>
</dbReference>
<keyword evidence="1" id="KW-0732">Signal</keyword>
<dbReference type="Pfam" id="PF13517">
    <property type="entry name" value="FG-GAP_3"/>
    <property type="match status" value="3"/>
</dbReference>
<dbReference type="EMBL" id="JAZHOU010000004">
    <property type="protein sequence ID" value="MEF3079836.1"/>
    <property type="molecule type" value="Genomic_DNA"/>
</dbReference>
<protein>
    <submittedName>
        <fullName evidence="3">CRTAC1 family protein</fullName>
    </submittedName>
</protein>
<dbReference type="PANTHER" id="PTHR16026:SF0">
    <property type="entry name" value="CARTILAGE ACIDIC PROTEIN 1"/>
    <property type="match status" value="1"/>
</dbReference>
<dbReference type="PANTHER" id="PTHR16026">
    <property type="entry name" value="CARTILAGE ACIDIC PROTEIN 1"/>
    <property type="match status" value="1"/>
</dbReference>
<proteinExistence type="predicted"/>
<accession>A0ABU7W9I8</accession>
<dbReference type="SUPFAM" id="SSF48452">
    <property type="entry name" value="TPR-like"/>
    <property type="match status" value="1"/>
</dbReference>
<comment type="caution">
    <text evidence="3">The sequence shown here is derived from an EMBL/GenBank/DDBJ whole genome shotgun (WGS) entry which is preliminary data.</text>
</comment>
<feature type="domain" description="ASPIC/UnbV" evidence="2">
    <location>
        <begin position="659"/>
        <end position="730"/>
    </location>
</feature>
<evidence type="ECO:0000256" key="1">
    <source>
        <dbReference type="ARBA" id="ARBA00022729"/>
    </source>
</evidence>
<dbReference type="Gene3D" id="1.25.40.10">
    <property type="entry name" value="Tetratricopeptide repeat domain"/>
    <property type="match status" value="1"/>
</dbReference>
<dbReference type="InterPro" id="IPR013517">
    <property type="entry name" value="FG-GAP"/>
</dbReference>
<dbReference type="InterPro" id="IPR011519">
    <property type="entry name" value="UnbV_ASPIC"/>
</dbReference>
<dbReference type="InterPro" id="IPR028994">
    <property type="entry name" value="Integrin_alpha_N"/>
</dbReference>
<dbReference type="InterPro" id="IPR011990">
    <property type="entry name" value="TPR-like_helical_dom_sf"/>
</dbReference>